<dbReference type="SUPFAM" id="SSF47473">
    <property type="entry name" value="EF-hand"/>
    <property type="match status" value="1"/>
</dbReference>
<evidence type="ECO:0000313" key="3">
    <source>
        <dbReference type="EMBL" id="KAL3642575.1"/>
    </source>
</evidence>
<organism evidence="3 4">
    <name type="scientific">Castilleja foliolosa</name>
    <dbReference type="NCBI Taxonomy" id="1961234"/>
    <lineage>
        <taxon>Eukaryota</taxon>
        <taxon>Viridiplantae</taxon>
        <taxon>Streptophyta</taxon>
        <taxon>Embryophyta</taxon>
        <taxon>Tracheophyta</taxon>
        <taxon>Spermatophyta</taxon>
        <taxon>Magnoliopsida</taxon>
        <taxon>eudicotyledons</taxon>
        <taxon>Gunneridae</taxon>
        <taxon>Pentapetalae</taxon>
        <taxon>asterids</taxon>
        <taxon>lamiids</taxon>
        <taxon>Lamiales</taxon>
        <taxon>Orobanchaceae</taxon>
        <taxon>Pedicularideae</taxon>
        <taxon>Castillejinae</taxon>
        <taxon>Castilleja</taxon>
    </lineage>
</organism>
<comment type="caution">
    <text evidence="3">The sequence shown here is derived from an EMBL/GenBank/DDBJ whole genome shotgun (WGS) entry which is preliminary data.</text>
</comment>
<dbReference type="InterPro" id="IPR050754">
    <property type="entry name" value="FKBP4/5/8-like"/>
</dbReference>
<feature type="domain" description="EH" evidence="1">
    <location>
        <begin position="26"/>
        <end position="70"/>
    </location>
</feature>
<proteinExistence type="predicted"/>
<evidence type="ECO:0000313" key="4">
    <source>
        <dbReference type="Proteomes" id="UP001632038"/>
    </source>
</evidence>
<sequence length="352" mass="40212">MMSKWLVIFIPLDGDGRLTGADATKFFSMSNLSRQDLKQVWAIADSKRQGYLGLKEFITAMQIVSLAQSGRGITSDLVASEDVDFENLQPPTMEGLDVLLADKESWDMNTEEKIEAAGKKKEEGNVLFKAGKYVRASKRYEKAAKYIEYDTSFSEDEKKQSKALKVTCNLNNAACKLKLKDYKETVKLCTKVLELESTNVKALYIKKALEIDPDNRDVKLGYKTLKEKVKEFNKKDAKFYGNMFAKLNFSDYLQRVDLIQNLGFETATSRIRVSPDGEYVIASGIYPPQVKVYELRELSLKFEKHLISEIINFQELHSNSHRKVLEMRRKKETLENGRIVELCLSHSCSIFS</sequence>
<dbReference type="CDD" id="cd00052">
    <property type="entry name" value="EH"/>
    <property type="match status" value="1"/>
</dbReference>
<dbReference type="Gene3D" id="1.10.238.10">
    <property type="entry name" value="EF-hand"/>
    <property type="match status" value="1"/>
</dbReference>
<dbReference type="Gene3D" id="1.25.40.10">
    <property type="entry name" value="Tetratricopeptide repeat domain"/>
    <property type="match status" value="2"/>
</dbReference>
<dbReference type="InterPro" id="IPR019734">
    <property type="entry name" value="TPR_rpt"/>
</dbReference>
<dbReference type="InterPro" id="IPR011992">
    <property type="entry name" value="EF-hand-dom_pair"/>
</dbReference>
<accession>A0ABD3DJV1</accession>
<dbReference type="InterPro" id="IPR011990">
    <property type="entry name" value="TPR-like_helical_dom_sf"/>
</dbReference>
<gene>
    <name evidence="3" type="ORF">CASFOL_013390</name>
</gene>
<dbReference type="PROSITE" id="PS50222">
    <property type="entry name" value="EF_HAND_2"/>
    <property type="match status" value="1"/>
</dbReference>
<dbReference type="Pfam" id="PF12763">
    <property type="entry name" value="EH"/>
    <property type="match status" value="1"/>
</dbReference>
<dbReference type="SMART" id="SM00027">
    <property type="entry name" value="EH"/>
    <property type="match status" value="1"/>
</dbReference>
<evidence type="ECO:0000259" key="2">
    <source>
        <dbReference type="PROSITE" id="PS50222"/>
    </source>
</evidence>
<evidence type="ECO:0000259" key="1">
    <source>
        <dbReference type="PROSITE" id="PS50031"/>
    </source>
</evidence>
<protein>
    <submittedName>
        <fullName evidence="3">Uncharacterized protein</fullName>
    </submittedName>
</protein>
<dbReference type="SUPFAM" id="SSF48452">
    <property type="entry name" value="TPR-like"/>
    <property type="match status" value="1"/>
</dbReference>
<dbReference type="EMBL" id="JAVIJP010000016">
    <property type="protein sequence ID" value="KAL3642575.1"/>
    <property type="molecule type" value="Genomic_DNA"/>
</dbReference>
<dbReference type="Proteomes" id="UP001632038">
    <property type="component" value="Unassembled WGS sequence"/>
</dbReference>
<dbReference type="InterPro" id="IPR000261">
    <property type="entry name" value="EH_dom"/>
</dbReference>
<dbReference type="PANTHER" id="PTHR46512">
    <property type="entry name" value="PEPTIDYLPROLYL ISOMERASE"/>
    <property type="match status" value="1"/>
</dbReference>
<dbReference type="InterPro" id="IPR002048">
    <property type="entry name" value="EF_hand_dom"/>
</dbReference>
<dbReference type="PANTHER" id="PTHR46512:SF11">
    <property type="entry name" value="PEPTIDYLPROLYL ISOMERASE"/>
    <property type="match status" value="1"/>
</dbReference>
<dbReference type="PROSITE" id="PS50031">
    <property type="entry name" value="EH"/>
    <property type="match status" value="1"/>
</dbReference>
<dbReference type="AlphaFoldDB" id="A0ABD3DJV1"/>
<reference evidence="4" key="1">
    <citation type="journal article" date="2024" name="IScience">
        <title>Strigolactones Initiate the Formation of Haustorium-like Structures in Castilleja.</title>
        <authorList>
            <person name="Buerger M."/>
            <person name="Peterson D."/>
            <person name="Chory J."/>
        </authorList>
    </citation>
    <scope>NUCLEOTIDE SEQUENCE [LARGE SCALE GENOMIC DNA]</scope>
</reference>
<keyword evidence="4" id="KW-1185">Reference proteome</keyword>
<dbReference type="SMART" id="SM00028">
    <property type="entry name" value="TPR"/>
    <property type="match status" value="2"/>
</dbReference>
<feature type="domain" description="EF-hand" evidence="2">
    <location>
        <begin position="32"/>
        <end position="67"/>
    </location>
</feature>
<name>A0ABD3DJV1_9LAMI</name>